<keyword evidence="4" id="KW-0964">Secreted</keyword>
<dbReference type="AlphaFoldDB" id="A0A2W5N9T5"/>
<organism evidence="8 9">
    <name type="scientific">Rhodovulum sulfidophilum</name>
    <name type="common">Rhodobacter sulfidophilus</name>
    <dbReference type="NCBI Taxonomy" id="35806"/>
    <lineage>
        <taxon>Bacteria</taxon>
        <taxon>Pseudomonadati</taxon>
        <taxon>Pseudomonadota</taxon>
        <taxon>Alphaproteobacteria</taxon>
        <taxon>Rhodobacterales</taxon>
        <taxon>Paracoccaceae</taxon>
        <taxon>Rhodovulum</taxon>
    </lineage>
</organism>
<dbReference type="InterPro" id="IPR001736">
    <property type="entry name" value="PLipase_D/transphosphatidylase"/>
</dbReference>
<evidence type="ECO:0000313" key="9">
    <source>
        <dbReference type="Proteomes" id="UP000249185"/>
    </source>
</evidence>
<dbReference type="Gene3D" id="3.30.870.10">
    <property type="entry name" value="Endonuclease Chain A"/>
    <property type="match status" value="2"/>
</dbReference>
<feature type="domain" description="PLD phosphodiesterase" evidence="7">
    <location>
        <begin position="180"/>
        <end position="207"/>
    </location>
</feature>
<accession>A0A2W5N9T5</accession>
<dbReference type="GO" id="GO:0030572">
    <property type="term" value="F:phosphatidyltransferase activity"/>
    <property type="evidence" value="ECO:0007669"/>
    <property type="project" value="UniProtKB-ARBA"/>
</dbReference>
<dbReference type="InterPro" id="IPR025202">
    <property type="entry name" value="PLD-like_dom"/>
</dbReference>
<dbReference type="PANTHER" id="PTHR21248">
    <property type="entry name" value="CARDIOLIPIN SYNTHASE"/>
    <property type="match status" value="1"/>
</dbReference>
<keyword evidence="6" id="KW-1133">Transmembrane helix</keyword>
<dbReference type="CDD" id="cd09113">
    <property type="entry name" value="PLDc_ymdC_like_2"/>
    <property type="match status" value="1"/>
</dbReference>
<evidence type="ECO:0000256" key="5">
    <source>
        <dbReference type="ARBA" id="ARBA00029594"/>
    </source>
</evidence>
<evidence type="ECO:0000256" key="1">
    <source>
        <dbReference type="ARBA" id="ARBA00003145"/>
    </source>
</evidence>
<dbReference type="EMBL" id="QFPW01000008">
    <property type="protein sequence ID" value="PZQ49318.1"/>
    <property type="molecule type" value="Genomic_DNA"/>
</dbReference>
<dbReference type="GO" id="GO:0032049">
    <property type="term" value="P:cardiolipin biosynthetic process"/>
    <property type="evidence" value="ECO:0007669"/>
    <property type="project" value="UniProtKB-ARBA"/>
</dbReference>
<dbReference type="PROSITE" id="PS50035">
    <property type="entry name" value="PLD"/>
    <property type="match status" value="2"/>
</dbReference>
<reference evidence="8 9" key="1">
    <citation type="submission" date="2017-08" db="EMBL/GenBank/DDBJ databases">
        <title>Infants hospitalized years apart are colonized by the same room-sourced microbial strains.</title>
        <authorList>
            <person name="Brooks B."/>
            <person name="Olm M.R."/>
            <person name="Firek B.A."/>
            <person name="Baker R."/>
            <person name="Thomas B.C."/>
            <person name="Morowitz M.J."/>
            <person name="Banfield J.F."/>
        </authorList>
    </citation>
    <scope>NUCLEOTIDE SEQUENCE [LARGE SCALE GENOMIC DNA]</scope>
    <source>
        <strain evidence="8">S2_005_002_R2_34</strain>
    </source>
</reference>
<keyword evidence="6" id="KW-0472">Membrane</keyword>
<evidence type="ECO:0000256" key="6">
    <source>
        <dbReference type="SAM" id="Phobius"/>
    </source>
</evidence>
<dbReference type="Pfam" id="PF13091">
    <property type="entry name" value="PLDc_2"/>
    <property type="match status" value="2"/>
</dbReference>
<comment type="caution">
    <text evidence="8">The sequence shown here is derived from an EMBL/GenBank/DDBJ whole genome shotgun (WGS) entry which is preliminary data.</text>
</comment>
<dbReference type="CDD" id="cd09111">
    <property type="entry name" value="PLDc_ymdC_like_1"/>
    <property type="match status" value="1"/>
</dbReference>
<dbReference type="Proteomes" id="UP000249185">
    <property type="component" value="Unassembled WGS sequence"/>
</dbReference>
<proteinExistence type="predicted"/>
<keyword evidence="6" id="KW-0812">Transmembrane</keyword>
<dbReference type="SMART" id="SM00155">
    <property type="entry name" value="PLDc"/>
    <property type="match status" value="2"/>
</dbReference>
<protein>
    <recommendedName>
        <fullName evidence="3">Phospholipase D</fullName>
    </recommendedName>
    <alternativeName>
        <fullName evidence="5">Choline phosphatase</fullName>
    </alternativeName>
</protein>
<comment type="subcellular location">
    <subcellularLocation>
        <location evidence="2">Secreted</location>
    </subcellularLocation>
</comment>
<evidence type="ECO:0000259" key="7">
    <source>
        <dbReference type="PROSITE" id="PS50035"/>
    </source>
</evidence>
<evidence type="ECO:0000313" key="8">
    <source>
        <dbReference type="EMBL" id="PZQ49318.1"/>
    </source>
</evidence>
<dbReference type="PANTHER" id="PTHR21248:SF12">
    <property type="entry name" value="CARDIOLIPIN SYNTHASE C"/>
    <property type="match status" value="1"/>
</dbReference>
<gene>
    <name evidence="8" type="ORF">DI556_12285</name>
</gene>
<feature type="transmembrane region" description="Helical" evidence="6">
    <location>
        <begin position="12"/>
        <end position="32"/>
    </location>
</feature>
<sequence>MTLPGIDTDLLLSLAIVAVLVAFSSFVSVWLYGRFAKRARGQPSEAMPVAGPASVCDAVVAALTEPRPDETGVMVLADNHQAFAARALSARAAGRCIDMMYYLWRGDLTGGLLVREVLAAADRGARVRLLLDDINTRGLDPEYLSLTAHPNIEVRLFNPAKNRAASLRRGAEMLLRLFTVTRRMHNKAWIVDGRIAIIGGRNIGDTYFDAASDFNSYDMDAALVGPAVAEVSEIFDTYWNSPLTLPIRSLFQDQQANLRGLRGSLARLDTDPLASRYLASALTEPDLGAFLATARPIHWTVKARVISDPPGKTQRLDKPEWLIHTLGAMIAATAHDLRVTTAYFVPGDEGIEGLRALAEHGARVAILTNSLASNNQVTVHGGYSVARAPLLRGGVRLFELRPNDPDRARESLLGANQASLHTKNFTIDGEIGFIGSFNFDLRSAYLNTEMGLVFTDEAIAAEIDAVFHRLTSADKSYEVFLEGSATRWHDGARTLEREPCATRSRRLIAAIVRHLPIKSQL</sequence>
<evidence type="ECO:0000256" key="2">
    <source>
        <dbReference type="ARBA" id="ARBA00004613"/>
    </source>
</evidence>
<feature type="domain" description="PLD phosphodiesterase" evidence="7">
    <location>
        <begin position="416"/>
        <end position="443"/>
    </location>
</feature>
<evidence type="ECO:0000256" key="3">
    <source>
        <dbReference type="ARBA" id="ARBA00018392"/>
    </source>
</evidence>
<comment type="function">
    <text evidence="1">Could be a virulence factor.</text>
</comment>
<dbReference type="SUPFAM" id="SSF56024">
    <property type="entry name" value="Phospholipase D/nuclease"/>
    <property type="match status" value="2"/>
</dbReference>
<evidence type="ECO:0000256" key="4">
    <source>
        <dbReference type="ARBA" id="ARBA00022525"/>
    </source>
</evidence>
<name>A0A2W5N9T5_RHOSU</name>
<dbReference type="GO" id="GO:0005576">
    <property type="term" value="C:extracellular region"/>
    <property type="evidence" value="ECO:0007669"/>
    <property type="project" value="UniProtKB-SubCell"/>
</dbReference>